<proteinExistence type="inferred from homology"/>
<organism evidence="3">
    <name type="scientific">uncultured Chloroflexota bacterium</name>
    <dbReference type="NCBI Taxonomy" id="166587"/>
    <lineage>
        <taxon>Bacteria</taxon>
        <taxon>Bacillati</taxon>
        <taxon>Chloroflexota</taxon>
        <taxon>environmental samples</taxon>
    </lineage>
</organism>
<evidence type="ECO:0000313" key="3">
    <source>
        <dbReference type="EMBL" id="BAL58008.1"/>
    </source>
</evidence>
<dbReference type="GO" id="GO:0005829">
    <property type="term" value="C:cytosol"/>
    <property type="evidence" value="ECO:0007669"/>
    <property type="project" value="TreeGrafter"/>
</dbReference>
<reference evidence="3" key="2">
    <citation type="journal article" date="2012" name="PLoS ONE">
        <title>A Deeply Branching Thermophilic Bacterium with an Ancient Acetyl-CoA Pathway Dominates a Subsurface Ecosystem.</title>
        <authorList>
            <person name="Takami H."/>
            <person name="Noguchi H."/>
            <person name="Takaki Y."/>
            <person name="Uchiyama I."/>
            <person name="Toyoda A."/>
            <person name="Nishi S."/>
            <person name="Chee G.-J."/>
            <person name="Arai W."/>
            <person name="Nunoura T."/>
            <person name="Itoh T."/>
            <person name="Hattori M."/>
            <person name="Takai K."/>
        </authorList>
    </citation>
    <scope>NUCLEOTIDE SEQUENCE</scope>
</reference>
<gene>
    <name evidence="3" type="ORF">HGMM_F53H06C05</name>
</gene>
<keyword evidence="2" id="KW-0963">Cytoplasm</keyword>
<comment type="subcellular location">
    <subcellularLocation>
        <location evidence="2">Cytoplasm</location>
        <location evidence="2">Nucleoid</location>
    </subcellularLocation>
</comment>
<comment type="similarity">
    <text evidence="2">Belongs to the YbaB/EbfC family.</text>
</comment>
<dbReference type="EMBL" id="AP011791">
    <property type="protein sequence ID" value="BAL58008.1"/>
    <property type="molecule type" value="Genomic_DNA"/>
</dbReference>
<dbReference type="HAMAP" id="MF_00274">
    <property type="entry name" value="DNA_YbaB_EbfC"/>
    <property type="match status" value="1"/>
</dbReference>
<dbReference type="AlphaFoldDB" id="H5SPC2"/>
<protein>
    <recommendedName>
        <fullName evidence="2">Nucleoid-associated protein HGMM_F53H06C05</fullName>
    </recommendedName>
</protein>
<dbReference type="Gene3D" id="3.30.1310.10">
    <property type="entry name" value="Nucleoid-associated protein YbaB-like domain"/>
    <property type="match status" value="1"/>
</dbReference>
<dbReference type="InterPro" id="IPR004401">
    <property type="entry name" value="YbaB/EbfC"/>
</dbReference>
<keyword evidence="1 2" id="KW-0238">DNA-binding</keyword>
<sequence>MAKRKGKGKGFTLGGGGGGLNIPGGMKGGLAGQLQAMQQQMLEAQEALGEKTVEASAGGGMVKVVMTGHQKLQSITIDPQVVDPDDVEMLQDLIIAAVNEAVEASQKMAAEELEGITGGLNLPGLF</sequence>
<dbReference type="PANTHER" id="PTHR33449">
    <property type="entry name" value="NUCLEOID-ASSOCIATED PROTEIN YBAB"/>
    <property type="match status" value="1"/>
</dbReference>
<dbReference type="SUPFAM" id="SSF82607">
    <property type="entry name" value="YbaB-like"/>
    <property type="match status" value="1"/>
</dbReference>
<name>H5SPC2_9CHLR</name>
<dbReference type="Pfam" id="PF02575">
    <property type="entry name" value="YbaB_DNA_bd"/>
    <property type="match status" value="1"/>
</dbReference>
<reference evidence="3" key="1">
    <citation type="journal article" date="2005" name="Environ. Microbiol.">
        <title>Genetic and functional properties of uncultivated thermophilic crenarchaeotes from a subsurface gold mine as revealed by analysis of genome fragments.</title>
        <authorList>
            <person name="Nunoura T."/>
            <person name="Hirayama H."/>
            <person name="Takami H."/>
            <person name="Oida H."/>
            <person name="Nishi S."/>
            <person name="Shimamura S."/>
            <person name="Suzuki Y."/>
            <person name="Inagaki F."/>
            <person name="Takai K."/>
            <person name="Nealson K.H."/>
            <person name="Horikoshi K."/>
        </authorList>
    </citation>
    <scope>NUCLEOTIDE SEQUENCE</scope>
</reference>
<comment type="function">
    <text evidence="2">Binds to DNA and alters its conformation. May be involved in regulation of gene expression, nucleoid organization and DNA protection.</text>
</comment>
<evidence type="ECO:0000256" key="1">
    <source>
        <dbReference type="ARBA" id="ARBA00023125"/>
    </source>
</evidence>
<accession>H5SPC2</accession>
<dbReference type="InterPro" id="IPR036894">
    <property type="entry name" value="YbaB-like_sf"/>
</dbReference>
<evidence type="ECO:0000256" key="2">
    <source>
        <dbReference type="HAMAP-Rule" id="MF_00274"/>
    </source>
</evidence>
<dbReference type="GO" id="GO:0043590">
    <property type="term" value="C:bacterial nucleoid"/>
    <property type="evidence" value="ECO:0007669"/>
    <property type="project" value="UniProtKB-UniRule"/>
</dbReference>
<dbReference type="NCBIfam" id="TIGR00103">
    <property type="entry name" value="DNA_YbaB_EbfC"/>
    <property type="match status" value="1"/>
</dbReference>
<dbReference type="PANTHER" id="PTHR33449:SF1">
    <property type="entry name" value="NUCLEOID-ASSOCIATED PROTEIN YBAB"/>
    <property type="match status" value="1"/>
</dbReference>
<comment type="subunit">
    <text evidence="2">Homodimer.</text>
</comment>
<dbReference type="GO" id="GO:0003677">
    <property type="term" value="F:DNA binding"/>
    <property type="evidence" value="ECO:0007669"/>
    <property type="project" value="UniProtKB-UniRule"/>
</dbReference>